<gene>
    <name evidence="1" type="ORF">T459_23404</name>
</gene>
<evidence type="ECO:0008006" key="3">
    <source>
        <dbReference type="Google" id="ProtNLM"/>
    </source>
</evidence>
<sequence length="324" mass="36692">MLFFLTLRSAQTLSDPKVVDRIKIELFGATIIIRKIILESRLVVVDDGSGSGSGAAVGDNDAPLIVFETTSHYDYDHTSYINFSTSSKYSVCKCQDCKAKHDGVINAINALTASVKEMTSKRSIIPSKRISYLYTPLEIKMAKKRRKDISRASSSIEKSKIATPLSLFCTAFQCTRATGEQHKLKETFRPLPEIQNLAKILPTFLDMSDFLNQKVRTDWSMIEAYWDKMGKPFDVQYAEGIAQQIIGSLNCSLFIIDYAEYLSDGLQVPNNRLNARLLHKIYVDLLWKYGEAKAQKLYTSDIKDPRRPKLNFIAPDEEQLVHIE</sequence>
<reference evidence="1 2" key="1">
    <citation type="journal article" date="2014" name="Nat. Genet.">
        <title>Genome sequence of the hot pepper provides insights into the evolution of pungency in Capsicum species.</title>
        <authorList>
            <person name="Kim S."/>
            <person name="Park M."/>
            <person name="Yeom S.I."/>
            <person name="Kim Y.M."/>
            <person name="Lee J.M."/>
            <person name="Lee H.A."/>
            <person name="Seo E."/>
            <person name="Choi J."/>
            <person name="Cheong K."/>
            <person name="Kim K.T."/>
            <person name="Jung K."/>
            <person name="Lee G.W."/>
            <person name="Oh S.K."/>
            <person name="Bae C."/>
            <person name="Kim S.B."/>
            <person name="Lee H.Y."/>
            <person name="Kim S.Y."/>
            <person name="Kim M.S."/>
            <person name="Kang B.C."/>
            <person name="Jo Y.D."/>
            <person name="Yang H.B."/>
            <person name="Jeong H.J."/>
            <person name="Kang W.H."/>
            <person name="Kwon J.K."/>
            <person name="Shin C."/>
            <person name="Lim J.Y."/>
            <person name="Park J.H."/>
            <person name="Huh J.H."/>
            <person name="Kim J.S."/>
            <person name="Kim B.D."/>
            <person name="Cohen O."/>
            <person name="Paran I."/>
            <person name="Suh M.C."/>
            <person name="Lee S.B."/>
            <person name="Kim Y.K."/>
            <person name="Shin Y."/>
            <person name="Noh S.J."/>
            <person name="Park J."/>
            <person name="Seo Y.S."/>
            <person name="Kwon S.Y."/>
            <person name="Kim H.A."/>
            <person name="Park J.M."/>
            <person name="Kim H.J."/>
            <person name="Choi S.B."/>
            <person name="Bosland P.W."/>
            <person name="Reeves G."/>
            <person name="Jo S.H."/>
            <person name="Lee B.W."/>
            <person name="Cho H.T."/>
            <person name="Choi H.S."/>
            <person name="Lee M.S."/>
            <person name="Yu Y."/>
            <person name="Do Choi Y."/>
            <person name="Park B.S."/>
            <person name="van Deynze A."/>
            <person name="Ashrafi H."/>
            <person name="Hill T."/>
            <person name="Kim W.T."/>
            <person name="Pai H.S."/>
            <person name="Ahn H.K."/>
            <person name="Yeam I."/>
            <person name="Giovannoni J.J."/>
            <person name="Rose J.K."/>
            <person name="Sorensen I."/>
            <person name="Lee S.J."/>
            <person name="Kim R.W."/>
            <person name="Choi I.Y."/>
            <person name="Choi B.S."/>
            <person name="Lim J.S."/>
            <person name="Lee Y.H."/>
            <person name="Choi D."/>
        </authorList>
    </citation>
    <scope>NUCLEOTIDE SEQUENCE [LARGE SCALE GENOMIC DNA]</scope>
    <source>
        <strain evidence="2">cv. CM334</strain>
    </source>
</reference>
<reference evidence="1 2" key="2">
    <citation type="journal article" date="2017" name="Genome Biol.">
        <title>New reference genome sequences of hot pepper reveal the massive evolution of plant disease-resistance genes by retroduplication.</title>
        <authorList>
            <person name="Kim S."/>
            <person name="Park J."/>
            <person name="Yeom S.I."/>
            <person name="Kim Y.M."/>
            <person name="Seo E."/>
            <person name="Kim K.T."/>
            <person name="Kim M.S."/>
            <person name="Lee J.M."/>
            <person name="Cheong K."/>
            <person name="Shin H.S."/>
            <person name="Kim S.B."/>
            <person name="Han K."/>
            <person name="Lee J."/>
            <person name="Park M."/>
            <person name="Lee H.A."/>
            <person name="Lee H.Y."/>
            <person name="Lee Y."/>
            <person name="Oh S."/>
            <person name="Lee J.H."/>
            <person name="Choi E."/>
            <person name="Choi E."/>
            <person name="Lee S.E."/>
            <person name="Jeon J."/>
            <person name="Kim H."/>
            <person name="Choi G."/>
            <person name="Song H."/>
            <person name="Lee J."/>
            <person name="Lee S.C."/>
            <person name="Kwon J.K."/>
            <person name="Lee H.Y."/>
            <person name="Koo N."/>
            <person name="Hong Y."/>
            <person name="Kim R.W."/>
            <person name="Kang W.H."/>
            <person name="Huh J.H."/>
            <person name="Kang B.C."/>
            <person name="Yang T.J."/>
            <person name="Lee Y.H."/>
            <person name="Bennetzen J.L."/>
            <person name="Choi D."/>
        </authorList>
    </citation>
    <scope>NUCLEOTIDE SEQUENCE [LARGE SCALE GENOMIC DNA]</scope>
    <source>
        <strain evidence="2">cv. CM334</strain>
    </source>
</reference>
<comment type="caution">
    <text evidence="1">The sequence shown here is derived from an EMBL/GenBank/DDBJ whole genome shotgun (WGS) entry which is preliminary data.</text>
</comment>
<dbReference type="PANTHER" id="PTHR33022">
    <property type="entry name" value="DUF1985 DOMAIN-CONTAINING PROTEIN"/>
    <property type="match status" value="1"/>
</dbReference>
<dbReference type="Gramene" id="PHT72619">
    <property type="protein sequence ID" value="PHT72619"/>
    <property type="gene ID" value="T459_23404"/>
</dbReference>
<proteinExistence type="predicted"/>
<evidence type="ECO:0000313" key="1">
    <source>
        <dbReference type="EMBL" id="PHT72619.1"/>
    </source>
</evidence>
<evidence type="ECO:0000313" key="2">
    <source>
        <dbReference type="Proteomes" id="UP000222542"/>
    </source>
</evidence>
<dbReference type="EMBL" id="AYRZ02000009">
    <property type="protein sequence ID" value="PHT72619.1"/>
    <property type="molecule type" value="Genomic_DNA"/>
</dbReference>
<organism evidence="1 2">
    <name type="scientific">Capsicum annuum</name>
    <name type="common">Capsicum pepper</name>
    <dbReference type="NCBI Taxonomy" id="4072"/>
    <lineage>
        <taxon>Eukaryota</taxon>
        <taxon>Viridiplantae</taxon>
        <taxon>Streptophyta</taxon>
        <taxon>Embryophyta</taxon>
        <taxon>Tracheophyta</taxon>
        <taxon>Spermatophyta</taxon>
        <taxon>Magnoliopsida</taxon>
        <taxon>eudicotyledons</taxon>
        <taxon>Gunneridae</taxon>
        <taxon>Pentapetalae</taxon>
        <taxon>asterids</taxon>
        <taxon>lamiids</taxon>
        <taxon>Solanales</taxon>
        <taxon>Solanaceae</taxon>
        <taxon>Solanoideae</taxon>
        <taxon>Capsiceae</taxon>
        <taxon>Capsicum</taxon>
    </lineage>
</organism>
<dbReference type="AlphaFoldDB" id="A0A2G2YSA1"/>
<keyword evidence="2" id="KW-1185">Reference proteome</keyword>
<name>A0A2G2YSA1_CAPAN</name>
<dbReference type="PANTHER" id="PTHR33022:SF13">
    <property type="entry name" value="UBIQUITIN-LIKE PROTEASE FAMILY PROFILE DOMAIN-CONTAINING PROTEIN"/>
    <property type="match status" value="1"/>
</dbReference>
<protein>
    <recommendedName>
        <fullName evidence="3">Ubiquitin-like protease family profile domain-containing protein</fullName>
    </recommendedName>
</protein>
<dbReference type="Proteomes" id="UP000222542">
    <property type="component" value="Unassembled WGS sequence"/>
</dbReference>
<accession>A0A2G2YSA1</accession>